<protein>
    <submittedName>
        <fullName evidence="1">Uncharacterized protein</fullName>
    </submittedName>
</protein>
<organism evidence="1 2">
    <name type="scientific">Drosophila gunungcola</name>
    <name type="common">fruit fly</name>
    <dbReference type="NCBI Taxonomy" id="103775"/>
    <lineage>
        <taxon>Eukaryota</taxon>
        <taxon>Metazoa</taxon>
        <taxon>Ecdysozoa</taxon>
        <taxon>Arthropoda</taxon>
        <taxon>Hexapoda</taxon>
        <taxon>Insecta</taxon>
        <taxon>Pterygota</taxon>
        <taxon>Neoptera</taxon>
        <taxon>Endopterygota</taxon>
        <taxon>Diptera</taxon>
        <taxon>Brachycera</taxon>
        <taxon>Muscomorpha</taxon>
        <taxon>Ephydroidea</taxon>
        <taxon>Drosophilidae</taxon>
        <taxon>Drosophila</taxon>
        <taxon>Sophophora</taxon>
    </lineage>
</organism>
<comment type="caution">
    <text evidence="1">The sequence shown here is derived from an EMBL/GenBank/DDBJ whole genome shotgun (WGS) entry which is preliminary data.</text>
</comment>
<keyword evidence="2" id="KW-1185">Reference proteome</keyword>
<reference evidence="1" key="1">
    <citation type="journal article" date="2023" name="Genome Biol. Evol.">
        <title>Long-read-based Genome Assembly of Drosophila gunungcola Reveals Fewer Chemosensory Genes in Flower-breeding Species.</title>
        <authorList>
            <person name="Negi A."/>
            <person name="Liao B.Y."/>
            <person name="Yeh S.D."/>
        </authorList>
    </citation>
    <scope>NUCLEOTIDE SEQUENCE</scope>
    <source>
        <strain evidence="1">Sukarami</strain>
    </source>
</reference>
<dbReference type="EMBL" id="JAMKOV010000127">
    <property type="protein sequence ID" value="KAI8033542.1"/>
    <property type="molecule type" value="Genomic_DNA"/>
</dbReference>
<name>A0A9Q0BI70_9MUSC</name>
<gene>
    <name evidence="1" type="ORF">M5D96_013725</name>
</gene>
<dbReference type="AlphaFoldDB" id="A0A9Q0BI70"/>
<accession>A0A9Q0BI70</accession>
<feature type="non-terminal residue" evidence="1">
    <location>
        <position position="101"/>
    </location>
</feature>
<sequence>MLHGRPAPGFHFPTRFPPLSWSTSTWHVTREIEKYVTNRSHAHGAYFYYAIVQAICQICGCYLIANGQIICFSFSNAITVRMWRPIDIVGSYRLEPQRKEE</sequence>
<evidence type="ECO:0000313" key="2">
    <source>
        <dbReference type="Proteomes" id="UP001059596"/>
    </source>
</evidence>
<proteinExistence type="predicted"/>
<evidence type="ECO:0000313" key="1">
    <source>
        <dbReference type="EMBL" id="KAI8033542.1"/>
    </source>
</evidence>
<dbReference type="Proteomes" id="UP001059596">
    <property type="component" value="Unassembled WGS sequence"/>
</dbReference>